<dbReference type="OrthoDB" id="2099276at2759"/>
<reference evidence="2" key="2">
    <citation type="submission" date="2015-01" db="EMBL/GenBank/DDBJ databases">
        <title>Evolutionary Origins and Diversification of the Mycorrhizal Mutualists.</title>
        <authorList>
            <consortium name="DOE Joint Genome Institute"/>
            <consortium name="Mycorrhizal Genomics Consortium"/>
            <person name="Kohler A."/>
            <person name="Kuo A."/>
            <person name="Nagy L.G."/>
            <person name="Floudas D."/>
            <person name="Copeland A."/>
            <person name="Barry K.W."/>
            <person name="Cichocki N."/>
            <person name="Veneault-Fourrey C."/>
            <person name="LaButti K."/>
            <person name="Lindquist E.A."/>
            <person name="Lipzen A."/>
            <person name="Lundell T."/>
            <person name="Morin E."/>
            <person name="Murat C."/>
            <person name="Riley R."/>
            <person name="Ohm R."/>
            <person name="Sun H."/>
            <person name="Tunlid A."/>
            <person name="Henrissat B."/>
            <person name="Grigoriev I.V."/>
            <person name="Hibbett D.S."/>
            <person name="Martin F."/>
        </authorList>
    </citation>
    <scope>NUCLEOTIDE SEQUENCE [LARGE SCALE GENOMIC DNA]</scope>
    <source>
        <strain evidence="2">Zn</strain>
    </source>
</reference>
<dbReference type="AlphaFoldDB" id="A0A0C3GS14"/>
<protein>
    <recommendedName>
        <fullName evidence="3">F-box domain-containing protein</fullName>
    </recommendedName>
</protein>
<dbReference type="InterPro" id="IPR038883">
    <property type="entry name" value="AN11006-like"/>
</dbReference>
<dbReference type="Proteomes" id="UP000054321">
    <property type="component" value="Unassembled WGS sequence"/>
</dbReference>
<reference evidence="1 2" key="1">
    <citation type="submission" date="2014-04" db="EMBL/GenBank/DDBJ databases">
        <authorList>
            <consortium name="DOE Joint Genome Institute"/>
            <person name="Kuo A."/>
            <person name="Martino E."/>
            <person name="Perotto S."/>
            <person name="Kohler A."/>
            <person name="Nagy L.G."/>
            <person name="Floudas D."/>
            <person name="Copeland A."/>
            <person name="Barry K.W."/>
            <person name="Cichocki N."/>
            <person name="Veneault-Fourrey C."/>
            <person name="LaButti K."/>
            <person name="Lindquist E.A."/>
            <person name="Lipzen A."/>
            <person name="Lundell T."/>
            <person name="Morin E."/>
            <person name="Murat C."/>
            <person name="Sun H."/>
            <person name="Tunlid A."/>
            <person name="Henrissat B."/>
            <person name="Grigoriev I.V."/>
            <person name="Hibbett D.S."/>
            <person name="Martin F."/>
            <person name="Nordberg H.P."/>
            <person name="Cantor M.N."/>
            <person name="Hua S.X."/>
        </authorList>
    </citation>
    <scope>NUCLEOTIDE SEQUENCE [LARGE SCALE GENOMIC DNA]</scope>
    <source>
        <strain evidence="1 2">Zn</strain>
    </source>
</reference>
<proteinExistence type="predicted"/>
<name>A0A0C3GS14_OIDMZ</name>
<evidence type="ECO:0000313" key="2">
    <source>
        <dbReference type="Proteomes" id="UP000054321"/>
    </source>
</evidence>
<keyword evidence="2" id="KW-1185">Reference proteome</keyword>
<evidence type="ECO:0000313" key="1">
    <source>
        <dbReference type="EMBL" id="KIM93256.1"/>
    </source>
</evidence>
<dbReference type="InParanoid" id="A0A0C3GS14"/>
<dbReference type="EMBL" id="KN832897">
    <property type="protein sequence ID" value="KIM93256.1"/>
    <property type="molecule type" value="Genomic_DNA"/>
</dbReference>
<dbReference type="PANTHER" id="PTHR42085">
    <property type="entry name" value="F-BOX DOMAIN-CONTAINING PROTEIN"/>
    <property type="match status" value="1"/>
</dbReference>
<accession>A0A0C3GS14</accession>
<sequence length="500" mass="56578">MGQQRITLFFPLVSRKKTSPSATSPFLELPFSIRRQIYHEAGLVSGKTINMNSWAMRKKVDNRHRQAFDHGDDADLPPVPLSLFTISRLINDEASQIFYGENQFAITGRARRGLRALELFSNSGLAKFRSLTIRLNIASCDMLCCGDRERRCGNSYIDCSKPSSHDMLLSYASTPDQLIISQWHQICSRLSNGIQPSTLALYVICDCEDRQTVDMIVKPLLTLPILRDFGLRLAREYDKELQGVAKDTVLRLTRRWPSQSLPHFRFLDLPKEIQLKILEQTSLVYNYETTCAQDHMRYGGTCSSKGIPHAVITPDCYLLKCFCCRGHSAFNFRCSHCDSLGFPHGLFLDSREFRDAAVQVFYGRNEFAVSMVGLVPSPASLSQDGSISIIPGLQQFPKCSIQFFAVLRLDFEPSELEMLQPNQAGWKTWLNTTDLLSKAANLAILNLEIRFSEKIFNSVWDMSETNAGYEKMDVGNVPQADPAVDYSERVKELFRSSELG</sequence>
<dbReference type="PANTHER" id="PTHR42085:SF2">
    <property type="entry name" value="F-BOX DOMAIN-CONTAINING PROTEIN"/>
    <property type="match status" value="1"/>
</dbReference>
<dbReference type="HOGENOM" id="CLU_545253_0_0_1"/>
<evidence type="ECO:0008006" key="3">
    <source>
        <dbReference type="Google" id="ProtNLM"/>
    </source>
</evidence>
<organism evidence="1 2">
    <name type="scientific">Oidiodendron maius (strain Zn)</name>
    <dbReference type="NCBI Taxonomy" id="913774"/>
    <lineage>
        <taxon>Eukaryota</taxon>
        <taxon>Fungi</taxon>
        <taxon>Dikarya</taxon>
        <taxon>Ascomycota</taxon>
        <taxon>Pezizomycotina</taxon>
        <taxon>Leotiomycetes</taxon>
        <taxon>Leotiomycetes incertae sedis</taxon>
        <taxon>Myxotrichaceae</taxon>
        <taxon>Oidiodendron</taxon>
    </lineage>
</organism>
<gene>
    <name evidence="1" type="ORF">OIDMADRAFT_184786</name>
</gene>